<keyword evidence="1" id="KW-0507">mRNA processing</keyword>
<dbReference type="SUPFAM" id="SSF57756">
    <property type="entry name" value="Retrovirus zinc finger-like domains"/>
    <property type="match status" value="1"/>
</dbReference>
<feature type="domain" description="CCHC-type" evidence="3">
    <location>
        <begin position="99"/>
        <end position="115"/>
    </location>
</feature>
<evidence type="ECO:0000313" key="5">
    <source>
        <dbReference type="Proteomes" id="UP000017559"/>
    </source>
</evidence>
<dbReference type="InterPro" id="IPR001878">
    <property type="entry name" value="Znf_CCHC"/>
</dbReference>
<dbReference type="GO" id="GO:0003676">
    <property type="term" value="F:nucleic acid binding"/>
    <property type="evidence" value="ECO:0007669"/>
    <property type="project" value="InterPro"/>
</dbReference>
<dbReference type="OrthoDB" id="2728997at2759"/>
<keyword evidence="2" id="KW-0863">Zinc-finger</keyword>
<reference evidence="4 5" key="1">
    <citation type="journal article" date="2014" name="BMC Genomics">
        <title>Genome and secretome analysis of the hemibiotrophic fungal pathogen, Moniliophthora roreri, which causes frosty pod rot disease of cacao: mechanisms of the biotrophic and necrotrophic phases.</title>
        <authorList>
            <person name="Meinhardt L.W."/>
            <person name="Costa G.G.L."/>
            <person name="Thomazella D.P.T."/>
            <person name="Teixeira P.J.P.L."/>
            <person name="Carazzolle M.F."/>
            <person name="Schuster S.C."/>
            <person name="Carlson J.E."/>
            <person name="Guiltinan M.J."/>
            <person name="Mieczkowski P."/>
            <person name="Farmer A."/>
            <person name="Ramaraj T."/>
            <person name="Crozier J."/>
            <person name="Davis R.E."/>
            <person name="Shao J."/>
            <person name="Melnick R.L."/>
            <person name="Pereira G.A.G."/>
            <person name="Bailey B.A."/>
        </authorList>
    </citation>
    <scope>NUCLEOTIDE SEQUENCE [LARGE SCALE GENOMIC DNA]</scope>
    <source>
        <strain evidence="4 5">MCA 2997</strain>
    </source>
</reference>
<comment type="caution">
    <text evidence="4">The sequence shown here is derived from an EMBL/GenBank/DDBJ whole genome shotgun (WGS) entry which is preliminary data.</text>
</comment>
<evidence type="ECO:0000256" key="2">
    <source>
        <dbReference type="PROSITE-ProRule" id="PRU00047"/>
    </source>
</evidence>
<accession>V2WR84</accession>
<dbReference type="Proteomes" id="UP000017559">
    <property type="component" value="Unassembled WGS sequence"/>
</dbReference>
<proteinExistence type="predicted"/>
<dbReference type="InterPro" id="IPR036875">
    <property type="entry name" value="Znf_CCHC_sf"/>
</dbReference>
<keyword evidence="5" id="KW-1185">Reference proteome</keyword>
<evidence type="ECO:0000259" key="3">
    <source>
        <dbReference type="PROSITE" id="PS50158"/>
    </source>
</evidence>
<keyword evidence="2" id="KW-0862">Zinc</keyword>
<dbReference type="GO" id="GO:0006397">
    <property type="term" value="P:mRNA processing"/>
    <property type="evidence" value="ECO:0007669"/>
    <property type="project" value="UniProtKB-KW"/>
</dbReference>
<evidence type="ECO:0000256" key="1">
    <source>
        <dbReference type="ARBA" id="ARBA00022664"/>
    </source>
</evidence>
<evidence type="ECO:0000313" key="4">
    <source>
        <dbReference type="EMBL" id="ESK83056.1"/>
    </source>
</evidence>
<name>V2WR84_MONRO</name>
<organism evidence="4 5">
    <name type="scientific">Moniliophthora roreri (strain MCA 2997)</name>
    <name type="common">Cocoa frosty pod rot fungus</name>
    <name type="synonym">Crinipellis roreri</name>
    <dbReference type="NCBI Taxonomy" id="1381753"/>
    <lineage>
        <taxon>Eukaryota</taxon>
        <taxon>Fungi</taxon>
        <taxon>Dikarya</taxon>
        <taxon>Basidiomycota</taxon>
        <taxon>Agaricomycotina</taxon>
        <taxon>Agaricomycetes</taxon>
        <taxon>Agaricomycetidae</taxon>
        <taxon>Agaricales</taxon>
        <taxon>Marasmiineae</taxon>
        <taxon>Marasmiaceae</taxon>
        <taxon>Moniliophthora</taxon>
    </lineage>
</organism>
<dbReference type="GO" id="GO:0008270">
    <property type="term" value="F:zinc ion binding"/>
    <property type="evidence" value="ECO:0007669"/>
    <property type="project" value="UniProtKB-KW"/>
</dbReference>
<dbReference type="KEGG" id="mrr:Moror_16934"/>
<keyword evidence="2" id="KW-0479">Metal-binding</keyword>
<dbReference type="PROSITE" id="PS50158">
    <property type="entry name" value="ZF_CCHC"/>
    <property type="match status" value="1"/>
</dbReference>
<gene>
    <name evidence="4" type="ORF">Moror_16934</name>
</gene>
<dbReference type="HOGENOM" id="CLU_000384_30_6_1"/>
<dbReference type="Gene3D" id="4.10.60.10">
    <property type="entry name" value="Zinc finger, CCHC-type"/>
    <property type="match status" value="1"/>
</dbReference>
<dbReference type="SMART" id="SM00343">
    <property type="entry name" value="ZnF_C2HC"/>
    <property type="match status" value="1"/>
</dbReference>
<dbReference type="Pfam" id="PF00098">
    <property type="entry name" value="zf-CCHC"/>
    <property type="match status" value="1"/>
</dbReference>
<dbReference type="AlphaFoldDB" id="V2WR84"/>
<sequence length="166" mass="19198">METGYDDEALIKFFKEGLPESLVNKIMLRTDGVPETLNEWFELAIRYNNQYKFAMAQKKKQIGRELVKPKITRKTKETTIGKIGPLSESDRWDYLAQGKCFRCAKLGHISKECPSRGQTSILPKPRMEPPKKLSARETFTKIKTMVLDQTMEDQKKIFDLMGEEGF</sequence>
<dbReference type="EMBL" id="AWSO01001693">
    <property type="protein sequence ID" value="ESK83056.1"/>
    <property type="molecule type" value="Genomic_DNA"/>
</dbReference>
<protein>
    <submittedName>
        <fullName evidence="4">Was wasl-interacting protein family member 1-like</fullName>
    </submittedName>
</protein>